<dbReference type="EMBL" id="GDHC01005894">
    <property type="protein sequence ID" value="JAQ12735.1"/>
    <property type="molecule type" value="Transcribed_RNA"/>
</dbReference>
<dbReference type="Pfam" id="PF00886">
    <property type="entry name" value="Ribosomal_S16"/>
    <property type="match status" value="1"/>
</dbReference>
<dbReference type="NCBIfam" id="TIGR00002">
    <property type="entry name" value="S16"/>
    <property type="match status" value="1"/>
</dbReference>
<dbReference type="InterPro" id="IPR000307">
    <property type="entry name" value="Ribosomal_bS16"/>
</dbReference>
<sequence length="140" mass="15668">MGIFPTIFPHAGGALSIKHAHKGIRLARYGCVNRPFYHIVVNHLGRNQHEQPIEQLGTYDPMPNHKNEQLVSLNVERIQYWIGEGAAVSDPCSELFGLAGILPIHPETYMKAWRARKQNLESQQLSSNKEGSSEATQPVT</sequence>
<keyword evidence="5" id="KW-0687">Ribonucleoprotein</keyword>
<dbReference type="SUPFAM" id="SSF54565">
    <property type="entry name" value="Ribosomal protein S16"/>
    <property type="match status" value="1"/>
</dbReference>
<dbReference type="PANTHER" id="PTHR12919">
    <property type="entry name" value="30S RIBOSOMAL PROTEIN S16"/>
    <property type="match status" value="1"/>
</dbReference>
<evidence type="ECO:0000256" key="4">
    <source>
        <dbReference type="ARBA" id="ARBA00023128"/>
    </source>
</evidence>
<evidence type="ECO:0000256" key="2">
    <source>
        <dbReference type="ARBA" id="ARBA00006668"/>
    </source>
</evidence>
<dbReference type="Gene3D" id="3.30.1320.10">
    <property type="match status" value="1"/>
</dbReference>
<evidence type="ECO:0000256" key="7">
    <source>
        <dbReference type="ARBA" id="ARBA00035438"/>
    </source>
</evidence>
<dbReference type="EMBL" id="GBRD01006519">
    <property type="protein sequence ID" value="JAG59302.1"/>
    <property type="molecule type" value="Transcribed_RNA"/>
</dbReference>
<comment type="subcellular location">
    <subcellularLocation>
        <location evidence="1">Mitochondrion</location>
    </subcellularLocation>
</comment>
<evidence type="ECO:0000256" key="5">
    <source>
        <dbReference type="ARBA" id="ARBA00023274"/>
    </source>
</evidence>
<dbReference type="HAMAP" id="MF_00385">
    <property type="entry name" value="Ribosomal_bS16"/>
    <property type="match status" value="1"/>
</dbReference>
<reference evidence="11" key="4">
    <citation type="journal article" date="2016" name="Gigascience">
        <title>De novo construction of an expanded transcriptome assembly for the western tarnished plant bug, Lygus hesperus.</title>
        <authorList>
            <person name="Tassone E.E."/>
            <person name="Geib S.M."/>
            <person name="Hall B."/>
            <person name="Fabrick J.A."/>
            <person name="Brent C.S."/>
            <person name="Hull J.J."/>
        </authorList>
    </citation>
    <scope>NUCLEOTIDE SEQUENCE</scope>
</reference>
<protein>
    <recommendedName>
        <fullName evidence="6">Small ribosomal subunit protein bS16m</fullName>
    </recommendedName>
    <alternativeName>
        <fullName evidence="7">28S ribosomal protein S16, mitochondrial</fullName>
    </alternativeName>
</protein>
<dbReference type="FunFam" id="3.30.1320.10:FF:000004">
    <property type="entry name" value="28S ribosomal protein S16, mitochondrial"/>
    <property type="match status" value="1"/>
</dbReference>
<proteinExistence type="inferred from homology"/>
<evidence type="ECO:0000256" key="3">
    <source>
        <dbReference type="ARBA" id="ARBA00022980"/>
    </source>
</evidence>
<organism evidence="9">
    <name type="scientific">Lygus hesperus</name>
    <name type="common">Western plant bug</name>
    <dbReference type="NCBI Taxonomy" id="30085"/>
    <lineage>
        <taxon>Eukaryota</taxon>
        <taxon>Metazoa</taxon>
        <taxon>Ecdysozoa</taxon>
        <taxon>Arthropoda</taxon>
        <taxon>Hexapoda</taxon>
        <taxon>Insecta</taxon>
        <taxon>Pterygota</taxon>
        <taxon>Neoptera</taxon>
        <taxon>Paraneoptera</taxon>
        <taxon>Hemiptera</taxon>
        <taxon>Heteroptera</taxon>
        <taxon>Panheteroptera</taxon>
        <taxon>Cimicomorpha</taxon>
        <taxon>Miridae</taxon>
        <taxon>Mirini</taxon>
        <taxon>Lygus</taxon>
    </lineage>
</organism>
<dbReference type="EMBL" id="GBHO01034213">
    <property type="protein sequence ID" value="JAG09391.1"/>
    <property type="molecule type" value="Transcribed_RNA"/>
</dbReference>
<gene>
    <name evidence="9" type="primary">mRpS16</name>
    <name evidence="9" type="ORF">CM83_23070</name>
    <name evidence="11" type="ORF">g.29864</name>
</gene>
<dbReference type="GO" id="GO:0005763">
    <property type="term" value="C:mitochondrial small ribosomal subunit"/>
    <property type="evidence" value="ECO:0007669"/>
    <property type="project" value="TreeGrafter"/>
</dbReference>
<evidence type="ECO:0000313" key="10">
    <source>
        <dbReference type="EMBL" id="JAG59302.1"/>
    </source>
</evidence>
<evidence type="ECO:0000256" key="6">
    <source>
        <dbReference type="ARBA" id="ARBA00035263"/>
    </source>
</evidence>
<evidence type="ECO:0000313" key="11">
    <source>
        <dbReference type="EMBL" id="JAQ12735.1"/>
    </source>
</evidence>
<dbReference type="GO" id="GO:0003735">
    <property type="term" value="F:structural constituent of ribosome"/>
    <property type="evidence" value="ECO:0007669"/>
    <property type="project" value="InterPro"/>
</dbReference>
<feature type="region of interest" description="Disordered" evidence="8">
    <location>
        <begin position="120"/>
        <end position="140"/>
    </location>
</feature>
<dbReference type="PANTHER" id="PTHR12919:SF20">
    <property type="entry name" value="SMALL RIBOSOMAL SUBUNIT PROTEIN BS16M"/>
    <property type="match status" value="1"/>
</dbReference>
<dbReference type="GO" id="GO:0005743">
    <property type="term" value="C:mitochondrial inner membrane"/>
    <property type="evidence" value="ECO:0007669"/>
    <property type="project" value="UniProtKB-ARBA"/>
</dbReference>
<dbReference type="InterPro" id="IPR023803">
    <property type="entry name" value="Ribosomal_bS16_dom_sf"/>
</dbReference>
<comment type="similarity">
    <text evidence="2">Belongs to the bacterial ribosomal protein bS16 family.</text>
</comment>
<evidence type="ECO:0000313" key="9">
    <source>
        <dbReference type="EMBL" id="JAG09391.1"/>
    </source>
</evidence>
<reference evidence="9" key="1">
    <citation type="journal article" date="2014" name="PLoS ONE">
        <title>Transcriptome-Based Identification of ABC Transporters in the Western Tarnished Plant Bug Lygus hesperus.</title>
        <authorList>
            <person name="Hull J.J."/>
            <person name="Chaney K."/>
            <person name="Geib S.M."/>
            <person name="Fabrick J.A."/>
            <person name="Brent C.S."/>
            <person name="Walsh D."/>
            <person name="Lavine L.C."/>
        </authorList>
    </citation>
    <scope>NUCLEOTIDE SEQUENCE</scope>
</reference>
<dbReference type="AlphaFoldDB" id="A0A0A9WPN0"/>
<accession>A0A0A9WPN0</accession>
<keyword evidence="4" id="KW-0496">Mitochondrion</keyword>
<reference evidence="9" key="2">
    <citation type="submission" date="2014-07" db="EMBL/GenBank/DDBJ databases">
        <authorList>
            <person name="Hull J."/>
        </authorList>
    </citation>
    <scope>NUCLEOTIDE SEQUENCE</scope>
</reference>
<keyword evidence="3 9" id="KW-0689">Ribosomal protein</keyword>
<evidence type="ECO:0000256" key="1">
    <source>
        <dbReference type="ARBA" id="ARBA00004173"/>
    </source>
</evidence>
<name>A0A0A9WPN0_LYGHE</name>
<evidence type="ECO:0000256" key="8">
    <source>
        <dbReference type="SAM" id="MobiDB-lite"/>
    </source>
</evidence>
<reference evidence="10" key="3">
    <citation type="submission" date="2014-09" db="EMBL/GenBank/DDBJ databases">
        <authorList>
            <person name="Magalhaes I.L.F."/>
            <person name="Oliveira U."/>
            <person name="Santos F.R."/>
            <person name="Vidigal T.H.D.A."/>
            <person name="Brescovit A.D."/>
            <person name="Santos A.J."/>
        </authorList>
    </citation>
    <scope>NUCLEOTIDE SEQUENCE</scope>
</reference>
<dbReference type="GO" id="GO:0032543">
    <property type="term" value="P:mitochondrial translation"/>
    <property type="evidence" value="ECO:0007669"/>
    <property type="project" value="TreeGrafter"/>
</dbReference>